<organism evidence="2 3">
    <name type="scientific">Eleusine coracana subsp. coracana</name>
    <dbReference type="NCBI Taxonomy" id="191504"/>
    <lineage>
        <taxon>Eukaryota</taxon>
        <taxon>Viridiplantae</taxon>
        <taxon>Streptophyta</taxon>
        <taxon>Embryophyta</taxon>
        <taxon>Tracheophyta</taxon>
        <taxon>Spermatophyta</taxon>
        <taxon>Magnoliopsida</taxon>
        <taxon>Liliopsida</taxon>
        <taxon>Poales</taxon>
        <taxon>Poaceae</taxon>
        <taxon>PACMAD clade</taxon>
        <taxon>Chloridoideae</taxon>
        <taxon>Cynodonteae</taxon>
        <taxon>Eleusininae</taxon>
        <taxon>Eleusine</taxon>
    </lineage>
</organism>
<evidence type="ECO:0000313" key="3">
    <source>
        <dbReference type="Proteomes" id="UP001054889"/>
    </source>
</evidence>
<gene>
    <name evidence="2" type="primary">ga17187</name>
    <name evidence="2" type="ORF">PR202_ga17187</name>
</gene>
<dbReference type="EMBL" id="BQKI01000008">
    <property type="protein sequence ID" value="GJN00038.1"/>
    <property type="molecule type" value="Genomic_DNA"/>
</dbReference>
<reference evidence="2" key="1">
    <citation type="journal article" date="2018" name="DNA Res.">
        <title>Multiple hybrid de novo genome assembly of finger millet, an orphan allotetraploid crop.</title>
        <authorList>
            <person name="Hatakeyama M."/>
            <person name="Aluri S."/>
            <person name="Balachadran M.T."/>
            <person name="Sivarajan S.R."/>
            <person name="Patrignani A."/>
            <person name="Gruter S."/>
            <person name="Poveda L."/>
            <person name="Shimizu-Inatsugi R."/>
            <person name="Baeten J."/>
            <person name="Francoijs K.J."/>
            <person name="Nataraja K.N."/>
            <person name="Reddy Y.A.N."/>
            <person name="Phadnis S."/>
            <person name="Ravikumar R.L."/>
            <person name="Schlapbach R."/>
            <person name="Sreeman S.M."/>
            <person name="Shimizu K.K."/>
        </authorList>
    </citation>
    <scope>NUCLEOTIDE SEQUENCE</scope>
</reference>
<keyword evidence="3" id="KW-1185">Reference proteome</keyword>
<accession>A0AAV5CPS2</accession>
<name>A0AAV5CPS2_ELECO</name>
<evidence type="ECO:0000313" key="2">
    <source>
        <dbReference type="EMBL" id="GJN00038.1"/>
    </source>
</evidence>
<dbReference type="Proteomes" id="UP001054889">
    <property type="component" value="Unassembled WGS sequence"/>
</dbReference>
<proteinExistence type="predicted"/>
<feature type="region of interest" description="Disordered" evidence="1">
    <location>
        <begin position="36"/>
        <end position="55"/>
    </location>
</feature>
<evidence type="ECO:0000256" key="1">
    <source>
        <dbReference type="SAM" id="MobiDB-lite"/>
    </source>
</evidence>
<dbReference type="AlphaFoldDB" id="A0AAV5CPS2"/>
<sequence length="110" mass="12368">MTCWWVVHPSDSAAATYEICARHSVSGASLPTWRATRSQTAASRGVPTSPPPPAFIPRTVEEGFTLLSTEEQRHYLTVRGRFVPNFDLDETFLTTIGMWEDLRRMLDNLG</sequence>
<comment type="caution">
    <text evidence="2">The sequence shown here is derived from an EMBL/GenBank/DDBJ whole genome shotgun (WGS) entry which is preliminary data.</text>
</comment>
<reference evidence="2" key="2">
    <citation type="submission" date="2021-12" db="EMBL/GenBank/DDBJ databases">
        <title>Resequencing data analysis of finger millet.</title>
        <authorList>
            <person name="Hatakeyama M."/>
            <person name="Aluri S."/>
            <person name="Balachadran M.T."/>
            <person name="Sivarajan S.R."/>
            <person name="Poveda L."/>
            <person name="Shimizu-Inatsugi R."/>
            <person name="Schlapbach R."/>
            <person name="Sreeman S.M."/>
            <person name="Shimizu K.K."/>
        </authorList>
    </citation>
    <scope>NUCLEOTIDE SEQUENCE</scope>
</reference>
<protein>
    <submittedName>
        <fullName evidence="2">Uncharacterized protein</fullName>
    </submittedName>
</protein>